<evidence type="ECO:0000313" key="3">
    <source>
        <dbReference type="EMBL" id="SKA90503.1"/>
    </source>
</evidence>
<dbReference type="Gene3D" id="3.90.190.10">
    <property type="entry name" value="Protein tyrosine phosphatase superfamily"/>
    <property type="match status" value="1"/>
</dbReference>
<dbReference type="OrthoDB" id="194849at2"/>
<dbReference type="EMBL" id="FUYE01000004">
    <property type="protein sequence ID" value="SKA90503.1"/>
    <property type="molecule type" value="Genomic_DNA"/>
</dbReference>
<dbReference type="SUPFAM" id="SSF48317">
    <property type="entry name" value="Acid phosphatase/Vanadium-dependent haloperoxidase"/>
    <property type="match status" value="1"/>
</dbReference>
<dbReference type="InterPro" id="IPR020422">
    <property type="entry name" value="TYR_PHOSPHATASE_DUAL_dom"/>
</dbReference>
<feature type="transmembrane region" description="Helical" evidence="1">
    <location>
        <begin position="157"/>
        <end position="175"/>
    </location>
</feature>
<gene>
    <name evidence="3" type="ORF">SAMN02745166_01713</name>
</gene>
<feature type="transmembrane region" description="Helical" evidence="1">
    <location>
        <begin position="236"/>
        <end position="258"/>
    </location>
</feature>
<accession>A0A1T4XM95</accession>
<keyword evidence="1" id="KW-1133">Transmembrane helix</keyword>
<dbReference type="CDD" id="cd03386">
    <property type="entry name" value="PAP2_Aur1_like"/>
    <property type="match status" value="1"/>
</dbReference>
<keyword evidence="1" id="KW-0472">Membrane</keyword>
<dbReference type="Proteomes" id="UP000190774">
    <property type="component" value="Unassembled WGS sequence"/>
</dbReference>
<feature type="transmembrane region" description="Helical" evidence="1">
    <location>
        <begin position="181"/>
        <end position="199"/>
    </location>
</feature>
<feature type="transmembrane region" description="Helical" evidence="1">
    <location>
        <begin position="211"/>
        <end position="230"/>
    </location>
</feature>
<dbReference type="PANTHER" id="PTHR47216:SF4">
    <property type="entry name" value="OS01G0859400 PROTEIN"/>
    <property type="match status" value="1"/>
</dbReference>
<proteinExistence type="predicted"/>
<dbReference type="RefSeq" id="WP_078812891.1">
    <property type="nucleotide sequence ID" value="NZ_FUYE01000004.1"/>
</dbReference>
<evidence type="ECO:0000313" key="4">
    <source>
        <dbReference type="Proteomes" id="UP000190774"/>
    </source>
</evidence>
<dbReference type="PANTHER" id="PTHR47216">
    <property type="match status" value="1"/>
</dbReference>
<reference evidence="4" key="1">
    <citation type="submission" date="2017-02" db="EMBL/GenBank/DDBJ databases">
        <authorList>
            <person name="Varghese N."/>
            <person name="Submissions S."/>
        </authorList>
    </citation>
    <scope>NUCLEOTIDE SEQUENCE [LARGE SCALE GENOMIC DNA]</scope>
    <source>
        <strain evidence="4">ATCC 700200</strain>
    </source>
</reference>
<feature type="transmembrane region" description="Helical" evidence="1">
    <location>
        <begin position="55"/>
        <end position="77"/>
    </location>
</feature>
<organism evidence="3 4">
    <name type="scientific">Prosthecobacter debontii</name>
    <dbReference type="NCBI Taxonomy" id="48467"/>
    <lineage>
        <taxon>Bacteria</taxon>
        <taxon>Pseudomonadati</taxon>
        <taxon>Verrucomicrobiota</taxon>
        <taxon>Verrucomicrobiia</taxon>
        <taxon>Verrucomicrobiales</taxon>
        <taxon>Verrucomicrobiaceae</taxon>
        <taxon>Prosthecobacter</taxon>
    </lineage>
</organism>
<dbReference type="AlphaFoldDB" id="A0A1T4XM95"/>
<dbReference type="SUPFAM" id="SSF52799">
    <property type="entry name" value="(Phosphotyrosine protein) phosphatases II"/>
    <property type="match status" value="1"/>
</dbReference>
<dbReference type="Pfam" id="PF00782">
    <property type="entry name" value="DSPc"/>
    <property type="match status" value="1"/>
</dbReference>
<protein>
    <submittedName>
        <fullName evidence="3">Dual specificity phosphatase, catalytic domain</fullName>
    </submittedName>
</protein>
<dbReference type="InterPro" id="IPR029021">
    <property type="entry name" value="Prot-tyrosine_phosphatase-like"/>
</dbReference>
<evidence type="ECO:0000259" key="2">
    <source>
        <dbReference type="PROSITE" id="PS50056"/>
    </source>
</evidence>
<dbReference type="InterPro" id="IPR000387">
    <property type="entry name" value="Tyr_Pase_dom"/>
</dbReference>
<keyword evidence="1" id="KW-0812">Transmembrane</keyword>
<feature type="transmembrane region" description="Helical" evidence="1">
    <location>
        <begin position="89"/>
        <end position="110"/>
    </location>
</feature>
<evidence type="ECO:0000256" key="1">
    <source>
        <dbReference type="SAM" id="Phobius"/>
    </source>
</evidence>
<dbReference type="SMART" id="SM00195">
    <property type="entry name" value="DSPc"/>
    <property type="match status" value="1"/>
</dbReference>
<dbReference type="STRING" id="48467.SAMN02745166_01713"/>
<name>A0A1T4XM95_9BACT</name>
<feature type="transmembrane region" description="Helical" evidence="1">
    <location>
        <begin position="12"/>
        <end position="35"/>
    </location>
</feature>
<keyword evidence="4" id="KW-1185">Reference proteome</keyword>
<dbReference type="InterPro" id="IPR036938">
    <property type="entry name" value="PAP2/HPO_sf"/>
</dbReference>
<dbReference type="PROSITE" id="PS50056">
    <property type="entry name" value="TYR_PHOSPHATASE_2"/>
    <property type="match status" value="1"/>
</dbReference>
<sequence>MSPPPSRPTFLQAAQVSALTSLCFLVIYNVCNWLTSLRPDVQTAAFGWERWIPVWDWMILPYWSLDAFFVVAPFLCSDRQELSLLKRRLVAANVIAGVCFLIIPLELAWTRPQVTGMWEPWFRAIQSMDAPHNLFPSLHIVLRTIMAVHYAQHSRGVMRSLLHVWFSLIGLSTLLTWQHHLVDVLGGFLLAAVVFHVAPKGDGRLNGNRRVGGYYLAATAVLLFACRLAPPWTLALAWPAAACGTAAAAYFGQGARVLQKTRGRLPRVTQWLMAPWLLGQETSWWWYRRQSPEYNKLTSHVWMGSLPDEKTAVELIEAGVTDMVDLTAEFDAPEAFLVQPGYRNFPVADLTAPTRQQLLTLAEHIERVRKEGIVFVFCKAGYSRTAAAIGAWLLQSGGTTEAAIRQMQEARPGMIIRPEVVRALHELEAYMTAPGRAPVLS</sequence>
<feature type="domain" description="Tyrosine specific protein phosphatases" evidence="2">
    <location>
        <begin position="356"/>
        <end position="422"/>
    </location>
</feature>
<dbReference type="InterPro" id="IPR000340">
    <property type="entry name" value="Dual-sp_phosphatase_cat-dom"/>
</dbReference>